<feature type="non-terminal residue" evidence="3">
    <location>
        <position position="1"/>
    </location>
</feature>
<organism evidence="3 4">
    <name type="scientific">Panurus biarmicus</name>
    <name type="common">Bearded tit</name>
    <dbReference type="NCBI Taxonomy" id="181101"/>
    <lineage>
        <taxon>Eukaryota</taxon>
        <taxon>Metazoa</taxon>
        <taxon>Chordata</taxon>
        <taxon>Craniata</taxon>
        <taxon>Vertebrata</taxon>
        <taxon>Euteleostomi</taxon>
        <taxon>Archelosauria</taxon>
        <taxon>Archosauria</taxon>
        <taxon>Dinosauria</taxon>
        <taxon>Saurischia</taxon>
        <taxon>Theropoda</taxon>
        <taxon>Coelurosauria</taxon>
        <taxon>Aves</taxon>
        <taxon>Neognathae</taxon>
        <taxon>Neoaves</taxon>
        <taxon>Telluraves</taxon>
        <taxon>Australaves</taxon>
        <taxon>Passeriformes</taxon>
        <taxon>Sylvioidea</taxon>
        <taxon>Sylviidae</taxon>
        <taxon>Sylviidae incertae sedis</taxon>
        <taxon>Panurus</taxon>
    </lineage>
</organism>
<name>A0A7K6M961_PANBI</name>
<dbReference type="InterPro" id="IPR040210">
    <property type="entry name" value="Cep85/Cep85L"/>
</dbReference>
<dbReference type="EMBL" id="VZRT01000352">
    <property type="protein sequence ID" value="NWW33082.1"/>
    <property type="molecule type" value="Genomic_DNA"/>
</dbReference>
<reference evidence="3 4" key="1">
    <citation type="submission" date="2019-09" db="EMBL/GenBank/DDBJ databases">
        <title>Bird 10,000 Genomes (B10K) Project - Family phase.</title>
        <authorList>
            <person name="Zhang G."/>
        </authorList>
    </citation>
    <scope>NUCLEOTIDE SEQUENCE [LARGE SCALE GENOMIC DNA]</scope>
    <source>
        <strain evidence="3">B10K-DU-030-18</strain>
    </source>
</reference>
<feature type="coiled-coil region" evidence="1">
    <location>
        <begin position="328"/>
        <end position="510"/>
    </location>
</feature>
<keyword evidence="1" id="KW-0175">Coiled coil</keyword>
<dbReference type="PANTHER" id="PTHR31075:SF3">
    <property type="entry name" value="CENTROSOMAL PROTEIN OF 85 KDA"/>
    <property type="match status" value="1"/>
</dbReference>
<feature type="region of interest" description="Disordered" evidence="2">
    <location>
        <begin position="112"/>
        <end position="143"/>
    </location>
</feature>
<feature type="non-terminal residue" evidence="3">
    <location>
        <position position="750"/>
    </location>
</feature>
<dbReference type="Proteomes" id="UP000545574">
    <property type="component" value="Unassembled WGS sequence"/>
</dbReference>
<protein>
    <submittedName>
        <fullName evidence="3">CEP85 protein</fullName>
    </submittedName>
</protein>
<dbReference type="GO" id="GO:0005813">
    <property type="term" value="C:centrosome"/>
    <property type="evidence" value="ECO:0007669"/>
    <property type="project" value="TreeGrafter"/>
</dbReference>
<accession>A0A7K6M961</accession>
<evidence type="ECO:0000256" key="2">
    <source>
        <dbReference type="SAM" id="MobiDB-lite"/>
    </source>
</evidence>
<comment type="caution">
    <text evidence="3">The sequence shown here is derived from an EMBL/GenBank/DDBJ whole genome shotgun (WGS) entry which is preliminary data.</text>
</comment>
<keyword evidence="4" id="KW-1185">Reference proteome</keyword>
<sequence length="750" mass="83130">HPCFCFLVSSPDPSTWQKSKFLEAEWKAAMLCVQSQSCPSRCPSVAESGDGGIGTSCSDSTEGDLCNSSSGSSFHPIKTQVTIPTAHVMPSTLGASPSKPCPAGEQGCSQSSAKPGCAPERPGLGRNGDLNAGKSSQGPPRDLLRLYGAAGENGCEHTRAEDAWKFDTPAIEQTLNQSLFLDSLCTDPLHRCQKFNPSSEAGKDHYKVLPESKQAPGANGACEPREGTWPSGSRLMPAGLQANNFYSKPVAAPPARAWMQEGCTLHPHQGVCELSAWKQQLDKVRLQVEQMQLQNGGTCPHSSMYSPSLPAPDPAQWINILNSNENLLKEKELLIDRQRQHISQLEQKVRESELQVHSALLGCPASFGDVYMLRMQELQRENTFLRAQFTEKTESLSKENIELERKLAAAEVDVKLVRESLKETVQKHAEELKKQEERVKGRDKHINNLKKKCQKESEQNRERQQRIETLERYLADLPTLEDHQKQSQKLKESELKATALQETVLALETELGDVQAAFREQELQLETQKHKEMELLSTVRSLQDKLQQCAKNAERGPPAQDGERQKMEHDSLKKECDCLRKVRGCPTKQLLPSVLPSGSSALRVAVLPREPPDGPCPCVQLSVQNQDLIEKNLTLQERLRQAQVTAQPLPADTARLAQELHGELASCLQDLQSVYSIVTQRAQGKDPNLSLLLGIHSVQYPVKEKDDLLSPDGLAKKLGEVKQLHKEVEDLRTAISDRYAQDMGDNCITQ</sequence>
<evidence type="ECO:0000256" key="1">
    <source>
        <dbReference type="SAM" id="Coils"/>
    </source>
</evidence>
<gene>
    <name evidence="3" type="primary">Cep85</name>
    <name evidence="3" type="ORF">PANBIA_R08302</name>
</gene>
<dbReference type="AlphaFoldDB" id="A0A7K6M961"/>
<evidence type="ECO:0000313" key="3">
    <source>
        <dbReference type="EMBL" id="NWW33082.1"/>
    </source>
</evidence>
<dbReference type="PANTHER" id="PTHR31075">
    <property type="entry name" value="CENTROSOMAL PROTEIN OF 85 KDA"/>
    <property type="match status" value="1"/>
</dbReference>
<evidence type="ECO:0000313" key="4">
    <source>
        <dbReference type="Proteomes" id="UP000545574"/>
    </source>
</evidence>
<proteinExistence type="predicted"/>